<name>A0ABW0F4T1_9HYPH</name>
<keyword evidence="4" id="KW-0808">Transferase</keyword>
<keyword evidence="8" id="KW-0812">Transmembrane</keyword>
<dbReference type="EC" id="2.7.13.3" evidence="2"/>
<dbReference type="SMART" id="SM00388">
    <property type="entry name" value="HisKA"/>
    <property type="match status" value="1"/>
</dbReference>
<dbReference type="Pfam" id="PF02518">
    <property type="entry name" value="HATPase_c"/>
    <property type="match status" value="1"/>
</dbReference>
<dbReference type="SUPFAM" id="SSF55874">
    <property type="entry name" value="ATPase domain of HSP90 chaperone/DNA topoisomerase II/histidine kinase"/>
    <property type="match status" value="1"/>
</dbReference>
<feature type="domain" description="Histidine kinase" evidence="9">
    <location>
        <begin position="528"/>
        <end position="746"/>
    </location>
</feature>
<sequence>MVVLHENDFEVSRELLCSTFRAGRRFRHHNVHPPHRDEIPLMPAPAPRSAAGEATAKRSGSEAAGSPAAPRGRLRRCFSLLAALFVFGIIHLALAADHPPEPASLPSLHGTVSILGDPASTLSLAEILDSAKQAEFRTIPGTSVNFGFIRTPVWIRLELPSRTSAQAILSLSPNFLDEVDIYTAPPDAPLSAERFVRHAMGDRRPLPQDGISALDYAVRLDFTEGATTRVFIRILNSNTATYLLLQLGSIEDHTSRVVMSASLYGVWFGGMGVLLVTQLVFFYFDRKAQYPLLAASTLGIMLIYMGNLGYSRLYLFPDNGAANDAFLGFNAWAGLTASAIAYMHILDLRHRAPLVRRLYQAAALAGLVGVGFAFAGENMIFGPIGSVLTIVMACVNMVQGLRQWSEEGTASRLRGAAFAALCLGAVLTMAQRLGASWLPHWTVHSYGIAGLFLTVLLTGALAVRLRAAEALTLRMKDEALRHAQLAENIAAGLVEERTRELVDARRIAEEALRLEKQSQLQQVRFLEVVSHQYRTPLAAIRSSIDSIGLALPSDDGANQGRIERIRRAIARLVEMLEINLARSRIQGPSFRPRIVRINAGALVSAAHQRACDLLSGPTIELLLEPRAAQATIAADEGMMELVIINLLENAVKFTALKGSEPIELTLAMAGEEVVVTVTDRGCGIPASELPEVFALGARGRHSEAVEGSGLGLFLVKKIVTAHNGRVSIESSEGVGTTVRVVLPTEP</sequence>
<dbReference type="EMBL" id="JBHSLI010000004">
    <property type="protein sequence ID" value="MFC5293593.1"/>
    <property type="molecule type" value="Genomic_DNA"/>
</dbReference>
<reference evidence="11" key="1">
    <citation type="journal article" date="2019" name="Int. J. Syst. Evol. Microbiol.">
        <title>The Global Catalogue of Microorganisms (GCM) 10K type strain sequencing project: providing services to taxonomists for standard genome sequencing and annotation.</title>
        <authorList>
            <consortium name="The Broad Institute Genomics Platform"/>
            <consortium name="The Broad Institute Genome Sequencing Center for Infectious Disease"/>
            <person name="Wu L."/>
            <person name="Ma J."/>
        </authorList>
    </citation>
    <scope>NUCLEOTIDE SEQUENCE [LARGE SCALE GENOMIC DNA]</scope>
    <source>
        <strain evidence="11">CGMCC 1.15643</strain>
    </source>
</reference>
<dbReference type="InterPro" id="IPR003594">
    <property type="entry name" value="HATPase_dom"/>
</dbReference>
<feature type="transmembrane region" description="Helical" evidence="8">
    <location>
        <begin position="77"/>
        <end position="96"/>
    </location>
</feature>
<dbReference type="SMART" id="SM00387">
    <property type="entry name" value="HATPase_c"/>
    <property type="match status" value="1"/>
</dbReference>
<evidence type="ECO:0000313" key="10">
    <source>
        <dbReference type="EMBL" id="MFC5293593.1"/>
    </source>
</evidence>
<evidence type="ECO:0000256" key="8">
    <source>
        <dbReference type="SAM" id="Phobius"/>
    </source>
</evidence>
<keyword evidence="3" id="KW-0597">Phosphoprotein</keyword>
<keyword evidence="5" id="KW-0418">Kinase</keyword>
<evidence type="ECO:0000256" key="2">
    <source>
        <dbReference type="ARBA" id="ARBA00012438"/>
    </source>
</evidence>
<organism evidence="10 11">
    <name type="scientific">Bosea minatitlanensis</name>
    <dbReference type="NCBI Taxonomy" id="128782"/>
    <lineage>
        <taxon>Bacteria</taxon>
        <taxon>Pseudomonadati</taxon>
        <taxon>Pseudomonadota</taxon>
        <taxon>Alphaproteobacteria</taxon>
        <taxon>Hyphomicrobiales</taxon>
        <taxon>Boseaceae</taxon>
        <taxon>Bosea</taxon>
    </lineage>
</organism>
<dbReference type="PROSITE" id="PS50109">
    <property type="entry name" value="HIS_KIN"/>
    <property type="match status" value="1"/>
</dbReference>
<dbReference type="Gene3D" id="2.60.40.2380">
    <property type="match status" value="1"/>
</dbReference>
<dbReference type="InterPro" id="IPR036097">
    <property type="entry name" value="HisK_dim/P_sf"/>
</dbReference>
<keyword evidence="6" id="KW-0902">Two-component regulatory system</keyword>
<evidence type="ECO:0000256" key="3">
    <source>
        <dbReference type="ARBA" id="ARBA00022553"/>
    </source>
</evidence>
<gene>
    <name evidence="10" type="ORF">ACFPK2_11400</name>
</gene>
<feature type="compositionally biased region" description="Low complexity" evidence="7">
    <location>
        <begin position="61"/>
        <end position="70"/>
    </location>
</feature>
<dbReference type="InterPro" id="IPR005467">
    <property type="entry name" value="His_kinase_dom"/>
</dbReference>
<keyword evidence="8" id="KW-0472">Membrane</keyword>
<keyword evidence="11" id="KW-1185">Reference proteome</keyword>
<feature type="transmembrane region" description="Helical" evidence="8">
    <location>
        <begin position="291"/>
        <end position="313"/>
    </location>
</feature>
<comment type="caution">
    <text evidence="10">The sequence shown here is derived from an EMBL/GenBank/DDBJ whole genome shotgun (WGS) entry which is preliminary data.</text>
</comment>
<dbReference type="PANTHER" id="PTHR43711">
    <property type="entry name" value="TWO-COMPONENT HISTIDINE KINASE"/>
    <property type="match status" value="1"/>
</dbReference>
<dbReference type="Gene3D" id="1.10.287.130">
    <property type="match status" value="1"/>
</dbReference>
<accession>A0ABW0F4T1</accession>
<comment type="catalytic activity">
    <reaction evidence="1">
        <text>ATP + protein L-histidine = ADP + protein N-phospho-L-histidine.</text>
        <dbReference type="EC" id="2.7.13.3"/>
    </reaction>
</comment>
<dbReference type="InterPro" id="IPR036890">
    <property type="entry name" value="HATPase_C_sf"/>
</dbReference>
<dbReference type="InterPro" id="IPR050736">
    <property type="entry name" value="Sensor_HK_Regulatory"/>
</dbReference>
<evidence type="ECO:0000256" key="5">
    <source>
        <dbReference type="ARBA" id="ARBA00022777"/>
    </source>
</evidence>
<dbReference type="Proteomes" id="UP001595976">
    <property type="component" value="Unassembled WGS sequence"/>
</dbReference>
<dbReference type="InterPro" id="IPR011623">
    <property type="entry name" value="7TMR_DISM_rcpt_extracell_dom1"/>
</dbReference>
<evidence type="ECO:0000313" key="11">
    <source>
        <dbReference type="Proteomes" id="UP001595976"/>
    </source>
</evidence>
<dbReference type="Pfam" id="PF07696">
    <property type="entry name" value="7TMR-DISMED2"/>
    <property type="match status" value="1"/>
</dbReference>
<feature type="transmembrane region" description="Helical" evidence="8">
    <location>
        <begin position="443"/>
        <end position="465"/>
    </location>
</feature>
<evidence type="ECO:0000256" key="4">
    <source>
        <dbReference type="ARBA" id="ARBA00022679"/>
    </source>
</evidence>
<dbReference type="Gene3D" id="3.30.565.10">
    <property type="entry name" value="Histidine kinase-like ATPase, C-terminal domain"/>
    <property type="match status" value="1"/>
</dbReference>
<feature type="transmembrane region" description="Helical" evidence="8">
    <location>
        <begin position="413"/>
        <end position="431"/>
    </location>
</feature>
<dbReference type="Pfam" id="PF00512">
    <property type="entry name" value="HisKA"/>
    <property type="match status" value="1"/>
</dbReference>
<dbReference type="CDD" id="cd00082">
    <property type="entry name" value="HisKA"/>
    <property type="match status" value="1"/>
</dbReference>
<dbReference type="InterPro" id="IPR011622">
    <property type="entry name" value="7TMR_DISM_rcpt_extracell_dom2"/>
</dbReference>
<feature type="region of interest" description="Disordered" evidence="7">
    <location>
        <begin position="29"/>
        <end position="70"/>
    </location>
</feature>
<dbReference type="InterPro" id="IPR003661">
    <property type="entry name" value="HisK_dim/P_dom"/>
</dbReference>
<feature type="transmembrane region" description="Helical" evidence="8">
    <location>
        <begin position="325"/>
        <end position="346"/>
    </location>
</feature>
<protein>
    <recommendedName>
        <fullName evidence="2">histidine kinase</fullName>
        <ecNumber evidence="2">2.7.13.3</ecNumber>
    </recommendedName>
</protein>
<evidence type="ECO:0000256" key="6">
    <source>
        <dbReference type="ARBA" id="ARBA00023012"/>
    </source>
</evidence>
<feature type="transmembrane region" description="Helical" evidence="8">
    <location>
        <begin position="264"/>
        <end position="284"/>
    </location>
</feature>
<proteinExistence type="predicted"/>
<evidence type="ECO:0000259" key="9">
    <source>
        <dbReference type="PROSITE" id="PS50109"/>
    </source>
</evidence>
<dbReference type="RefSeq" id="WP_260348187.1">
    <property type="nucleotide sequence ID" value="NZ_JAOAOS010000004.1"/>
</dbReference>
<feature type="transmembrane region" description="Helical" evidence="8">
    <location>
        <begin position="381"/>
        <end position="401"/>
    </location>
</feature>
<keyword evidence="10" id="KW-0547">Nucleotide-binding</keyword>
<dbReference type="SUPFAM" id="SSF47384">
    <property type="entry name" value="Homodimeric domain of signal transducing histidine kinase"/>
    <property type="match status" value="1"/>
</dbReference>
<dbReference type="Pfam" id="PF07695">
    <property type="entry name" value="7TMR-DISM_7TM"/>
    <property type="match status" value="1"/>
</dbReference>
<dbReference type="CDD" id="cd00075">
    <property type="entry name" value="HATPase"/>
    <property type="match status" value="1"/>
</dbReference>
<dbReference type="InterPro" id="IPR004358">
    <property type="entry name" value="Sig_transdc_His_kin-like_C"/>
</dbReference>
<dbReference type="PRINTS" id="PR00344">
    <property type="entry name" value="BCTRLSENSOR"/>
</dbReference>
<evidence type="ECO:0000256" key="1">
    <source>
        <dbReference type="ARBA" id="ARBA00000085"/>
    </source>
</evidence>
<dbReference type="GO" id="GO:0005524">
    <property type="term" value="F:ATP binding"/>
    <property type="evidence" value="ECO:0007669"/>
    <property type="project" value="UniProtKB-KW"/>
</dbReference>
<evidence type="ECO:0000256" key="7">
    <source>
        <dbReference type="SAM" id="MobiDB-lite"/>
    </source>
</evidence>
<keyword evidence="10" id="KW-0067">ATP-binding</keyword>
<keyword evidence="8" id="KW-1133">Transmembrane helix</keyword>
<feature type="transmembrane region" description="Helical" evidence="8">
    <location>
        <begin position="358"/>
        <end position="375"/>
    </location>
</feature>
<dbReference type="PANTHER" id="PTHR43711:SF28">
    <property type="entry name" value="SENSOR HISTIDINE KINASE YXDK"/>
    <property type="match status" value="1"/>
</dbReference>